<evidence type="ECO:0000256" key="4">
    <source>
        <dbReference type="ARBA" id="ARBA00023136"/>
    </source>
</evidence>
<dbReference type="EMBL" id="JAHLQT010004117">
    <property type="protein sequence ID" value="KAG7176126.1"/>
    <property type="molecule type" value="Genomic_DNA"/>
</dbReference>
<sequence>MEVEFYCEYLKKPSGILKLVEIVTVVIAFGILRGADTLFTISMSADATFFGVGVLVTAMIITPLLLACYLMGKLEIQKTIFEIVFNSLMFVFLLSAGSVAINTWDKQYTKVSNKRDASLAMGSFCLLASFAYLADTVFAVLNFRK</sequence>
<evidence type="ECO:0000256" key="3">
    <source>
        <dbReference type="ARBA" id="ARBA00022989"/>
    </source>
</evidence>
<comment type="subcellular location">
    <subcellularLocation>
        <location evidence="1">Membrane</location>
        <topology evidence="1">Multi-pass membrane protein</topology>
    </subcellularLocation>
</comment>
<feature type="domain" description="MARVEL" evidence="7">
    <location>
        <begin position="9"/>
        <end position="144"/>
    </location>
</feature>
<name>A0A8J5NAJ4_HOMAM</name>
<dbReference type="AlphaFoldDB" id="A0A8J5NAJ4"/>
<feature type="transmembrane region" description="Helical" evidence="6">
    <location>
        <begin position="121"/>
        <end position="143"/>
    </location>
</feature>
<proteinExistence type="predicted"/>
<gene>
    <name evidence="8" type="primary">ssk-L</name>
    <name evidence="8" type="ORF">Hamer_G020971</name>
</gene>
<organism evidence="8 9">
    <name type="scientific">Homarus americanus</name>
    <name type="common">American lobster</name>
    <dbReference type="NCBI Taxonomy" id="6706"/>
    <lineage>
        <taxon>Eukaryota</taxon>
        <taxon>Metazoa</taxon>
        <taxon>Ecdysozoa</taxon>
        <taxon>Arthropoda</taxon>
        <taxon>Crustacea</taxon>
        <taxon>Multicrustacea</taxon>
        <taxon>Malacostraca</taxon>
        <taxon>Eumalacostraca</taxon>
        <taxon>Eucarida</taxon>
        <taxon>Decapoda</taxon>
        <taxon>Pleocyemata</taxon>
        <taxon>Astacidea</taxon>
        <taxon>Nephropoidea</taxon>
        <taxon>Nephropidae</taxon>
        <taxon>Homarus</taxon>
    </lineage>
</organism>
<reference evidence="8" key="1">
    <citation type="journal article" date="2021" name="Sci. Adv.">
        <title>The American lobster genome reveals insights on longevity, neural, and immune adaptations.</title>
        <authorList>
            <person name="Polinski J.M."/>
            <person name="Zimin A.V."/>
            <person name="Clark K.F."/>
            <person name="Kohn A.B."/>
            <person name="Sadowski N."/>
            <person name="Timp W."/>
            <person name="Ptitsyn A."/>
            <person name="Khanna P."/>
            <person name="Romanova D.Y."/>
            <person name="Williams P."/>
            <person name="Greenwood S.J."/>
            <person name="Moroz L.L."/>
            <person name="Walt D.R."/>
            <person name="Bodnar A.G."/>
        </authorList>
    </citation>
    <scope>NUCLEOTIDE SEQUENCE</scope>
    <source>
        <strain evidence="8">GMGI-L3</strain>
    </source>
</reference>
<evidence type="ECO:0000313" key="8">
    <source>
        <dbReference type="EMBL" id="KAG7176126.1"/>
    </source>
</evidence>
<dbReference type="PANTHER" id="PTHR36692:SF3">
    <property type="entry name" value="PROTEIN SNAKESKIN"/>
    <property type="match status" value="1"/>
</dbReference>
<dbReference type="InterPro" id="IPR038976">
    <property type="entry name" value="Ssk"/>
</dbReference>
<evidence type="ECO:0000256" key="6">
    <source>
        <dbReference type="SAM" id="Phobius"/>
    </source>
</evidence>
<evidence type="ECO:0000313" key="9">
    <source>
        <dbReference type="Proteomes" id="UP000747542"/>
    </source>
</evidence>
<evidence type="ECO:0000256" key="1">
    <source>
        <dbReference type="ARBA" id="ARBA00004141"/>
    </source>
</evidence>
<accession>A0A8J5NAJ4</accession>
<dbReference type="PANTHER" id="PTHR36692">
    <property type="entry name" value="PROTEIN SNAKESKIN"/>
    <property type="match status" value="1"/>
</dbReference>
<comment type="caution">
    <text evidence="8">The sequence shown here is derived from an EMBL/GenBank/DDBJ whole genome shotgun (WGS) entry which is preliminary data.</text>
</comment>
<keyword evidence="4 5" id="KW-0472">Membrane</keyword>
<feature type="transmembrane region" description="Helical" evidence="6">
    <location>
        <begin position="47"/>
        <end position="71"/>
    </location>
</feature>
<dbReference type="GO" id="GO:0005886">
    <property type="term" value="C:plasma membrane"/>
    <property type="evidence" value="ECO:0007669"/>
    <property type="project" value="TreeGrafter"/>
</dbReference>
<dbReference type="PROSITE" id="PS51225">
    <property type="entry name" value="MARVEL"/>
    <property type="match status" value="1"/>
</dbReference>
<dbReference type="InterPro" id="IPR008253">
    <property type="entry name" value="Marvel"/>
</dbReference>
<evidence type="ECO:0000256" key="5">
    <source>
        <dbReference type="PROSITE-ProRule" id="PRU00581"/>
    </source>
</evidence>
<feature type="transmembrane region" description="Helical" evidence="6">
    <location>
        <begin position="83"/>
        <end position="101"/>
    </location>
</feature>
<keyword evidence="9" id="KW-1185">Reference proteome</keyword>
<dbReference type="GO" id="GO:0019991">
    <property type="term" value="P:septate junction assembly"/>
    <property type="evidence" value="ECO:0007669"/>
    <property type="project" value="InterPro"/>
</dbReference>
<keyword evidence="3 6" id="KW-1133">Transmembrane helix</keyword>
<keyword evidence="2 5" id="KW-0812">Transmembrane</keyword>
<feature type="transmembrane region" description="Helical" evidence="6">
    <location>
        <begin position="16"/>
        <end position="35"/>
    </location>
</feature>
<protein>
    <submittedName>
        <fullName evidence="8">Snakeskin-like</fullName>
    </submittedName>
</protein>
<evidence type="ECO:0000259" key="7">
    <source>
        <dbReference type="PROSITE" id="PS51225"/>
    </source>
</evidence>
<dbReference type="Pfam" id="PF01284">
    <property type="entry name" value="MARVEL"/>
    <property type="match status" value="1"/>
</dbReference>
<evidence type="ECO:0000256" key="2">
    <source>
        <dbReference type="ARBA" id="ARBA00022692"/>
    </source>
</evidence>
<dbReference type="OrthoDB" id="8187586at2759"/>
<dbReference type="Proteomes" id="UP000747542">
    <property type="component" value="Unassembled WGS sequence"/>
</dbReference>